<dbReference type="EMBL" id="CADCVX010000444">
    <property type="protein sequence ID" value="CAA9525298.1"/>
    <property type="molecule type" value="Genomic_DNA"/>
</dbReference>
<feature type="compositionally biased region" description="Basic and acidic residues" evidence="1">
    <location>
        <begin position="45"/>
        <end position="77"/>
    </location>
</feature>
<dbReference type="AlphaFoldDB" id="A0A6J4TJR9"/>
<evidence type="ECO:0000313" key="2">
    <source>
        <dbReference type="EMBL" id="CAA9525298.1"/>
    </source>
</evidence>
<feature type="compositionally biased region" description="Basic and acidic residues" evidence="1">
    <location>
        <begin position="146"/>
        <end position="157"/>
    </location>
</feature>
<protein>
    <submittedName>
        <fullName evidence="2">Diguanylate cyclase/phosphodiesterase (GGDEF &amp; EAL domains) with PAS/PAC sensor(S)</fullName>
    </submittedName>
</protein>
<feature type="non-terminal residue" evidence="2">
    <location>
        <position position="1"/>
    </location>
</feature>
<name>A0A6J4TJR9_9SPHN</name>
<proteinExistence type="predicted"/>
<evidence type="ECO:0000256" key="1">
    <source>
        <dbReference type="SAM" id="MobiDB-lite"/>
    </source>
</evidence>
<accession>A0A6J4TJR9</accession>
<feature type="compositionally biased region" description="Basic residues" evidence="1">
    <location>
        <begin position="34"/>
        <end position="44"/>
    </location>
</feature>
<gene>
    <name evidence="2" type="ORF">AVDCRST_MAG91-2469</name>
</gene>
<feature type="compositionally biased region" description="Low complexity" evidence="1">
    <location>
        <begin position="78"/>
        <end position="92"/>
    </location>
</feature>
<reference evidence="2" key="1">
    <citation type="submission" date="2020-02" db="EMBL/GenBank/DDBJ databases">
        <authorList>
            <person name="Meier V. D."/>
        </authorList>
    </citation>
    <scope>NUCLEOTIDE SEQUENCE</scope>
    <source>
        <strain evidence="2">AVDCRST_MAG91</strain>
    </source>
</reference>
<sequence>EPAERKRKRNCDGPSARRRPGRTRASLPAEDRASHRHDQRRRGARAVERRQARCHRAGDLRPDRRTGRDHRRADRMGVPHGPAPVAGVAGPGDHAQHSGQHLGAFPPGCGVSRLPPAPLPDRGRALRSAYGRADRGGDAACRSPARHSDPLPHQGNERFDRRFRNRLFLAAPASPAAFYRAQDRPIFRARCRHVRGLAPDRQVGDRPCPRTRHERGGGRGGGPADAGSAFRAGLRPCPRLPDRPPNEGRGARAVDAELLLQMAGTLLPARRGGRSL</sequence>
<feature type="non-terminal residue" evidence="2">
    <location>
        <position position="276"/>
    </location>
</feature>
<organism evidence="2">
    <name type="scientific">uncultured Sphingomonadaceae bacterium</name>
    <dbReference type="NCBI Taxonomy" id="169976"/>
    <lineage>
        <taxon>Bacteria</taxon>
        <taxon>Pseudomonadati</taxon>
        <taxon>Pseudomonadota</taxon>
        <taxon>Alphaproteobacteria</taxon>
        <taxon>Sphingomonadales</taxon>
        <taxon>Sphingomonadaceae</taxon>
        <taxon>environmental samples</taxon>
    </lineage>
</organism>
<feature type="region of interest" description="Disordered" evidence="1">
    <location>
        <begin position="200"/>
        <end position="250"/>
    </location>
</feature>
<feature type="region of interest" description="Disordered" evidence="1">
    <location>
        <begin position="1"/>
        <end position="157"/>
    </location>
</feature>
<feature type="compositionally biased region" description="Basic and acidic residues" evidence="1">
    <location>
        <begin position="240"/>
        <end position="250"/>
    </location>
</feature>